<evidence type="ECO:0000313" key="2">
    <source>
        <dbReference type="EMBL" id="GAA2412905.1"/>
    </source>
</evidence>
<evidence type="ECO:0000313" key="3">
    <source>
        <dbReference type="Proteomes" id="UP001501231"/>
    </source>
</evidence>
<reference evidence="2 3" key="1">
    <citation type="journal article" date="2019" name="Int. J. Syst. Evol. Microbiol.">
        <title>The Global Catalogue of Microorganisms (GCM) 10K type strain sequencing project: providing services to taxonomists for standard genome sequencing and annotation.</title>
        <authorList>
            <consortium name="The Broad Institute Genomics Platform"/>
            <consortium name="The Broad Institute Genome Sequencing Center for Infectious Disease"/>
            <person name="Wu L."/>
            <person name="Ma J."/>
        </authorList>
    </citation>
    <scope>NUCLEOTIDE SEQUENCE [LARGE SCALE GENOMIC DNA]</scope>
    <source>
        <strain evidence="2 3">JCM 3325</strain>
    </source>
</reference>
<name>A0ABN3ISN2_9ACTN</name>
<keyword evidence="3" id="KW-1185">Reference proteome</keyword>
<evidence type="ECO:0000256" key="1">
    <source>
        <dbReference type="SAM" id="Coils"/>
    </source>
</evidence>
<keyword evidence="1" id="KW-0175">Coiled coil</keyword>
<gene>
    <name evidence="2" type="ORF">GCM10010191_23130</name>
</gene>
<organism evidence="2 3">
    <name type="scientific">Actinomadura vinacea</name>
    <dbReference type="NCBI Taxonomy" id="115336"/>
    <lineage>
        <taxon>Bacteria</taxon>
        <taxon>Bacillati</taxon>
        <taxon>Actinomycetota</taxon>
        <taxon>Actinomycetes</taxon>
        <taxon>Streptosporangiales</taxon>
        <taxon>Thermomonosporaceae</taxon>
        <taxon>Actinomadura</taxon>
    </lineage>
</organism>
<accession>A0ABN3ISN2</accession>
<feature type="coiled-coil region" evidence="1">
    <location>
        <begin position="190"/>
        <end position="217"/>
    </location>
</feature>
<sequence length="258" mass="28646">MRTELNLRADLGSRQLATRLELAGWQLRLAREHGLIPEPDVDGRWSAELAERCLPRKPQIVAAFGDEPPVGAVKAAGHLASRVNLDVERADVEMLVARGELTVIGRYQQHPVYLVRDLEALDPQRVTEIVAARKGPLLDRVEARGAALILGCPKSLFDRFAAERALPTDQLGRYALADVRALAADGDLTARVEEDQRERAIAQARRHEERHEDTLRNWMLHCTAYLDRASDDPPDPAIIGRTLRSLTTARSAAGSHRT</sequence>
<dbReference type="RefSeq" id="WP_344588746.1">
    <property type="nucleotide sequence ID" value="NZ_BAAARW010000008.1"/>
</dbReference>
<protein>
    <submittedName>
        <fullName evidence="2">Uncharacterized protein</fullName>
    </submittedName>
</protein>
<dbReference type="Proteomes" id="UP001501231">
    <property type="component" value="Unassembled WGS sequence"/>
</dbReference>
<comment type="caution">
    <text evidence="2">The sequence shown here is derived from an EMBL/GenBank/DDBJ whole genome shotgun (WGS) entry which is preliminary data.</text>
</comment>
<proteinExistence type="predicted"/>
<dbReference type="EMBL" id="BAAARW010000008">
    <property type="protein sequence ID" value="GAA2412905.1"/>
    <property type="molecule type" value="Genomic_DNA"/>
</dbReference>